<protein>
    <recommendedName>
        <fullName evidence="3">SH3 domain-containing protein</fullName>
    </recommendedName>
</protein>
<dbReference type="InterPro" id="IPR036028">
    <property type="entry name" value="SH3-like_dom_sf"/>
</dbReference>
<dbReference type="Pfam" id="PF14604">
    <property type="entry name" value="SH3_9"/>
    <property type="match status" value="1"/>
</dbReference>
<dbReference type="InterPro" id="IPR001452">
    <property type="entry name" value="SH3_domain"/>
</dbReference>
<evidence type="ECO:0000313" key="5">
    <source>
        <dbReference type="Proteomes" id="UP000242188"/>
    </source>
</evidence>
<sequence length="104" mass="11390">MDGEVHLYTAMFGHAPEKTGNEDEEPDYISIDIGDILEVKGPRPTTNDTWMKGHNKNKGTTGFFPGNFVEYVGPAPKVEPPALPAFKLDPESSFVKPVKLNADS</sequence>
<feature type="domain" description="SH3" evidence="3">
    <location>
        <begin position="3"/>
        <end position="74"/>
    </location>
</feature>
<dbReference type="PROSITE" id="PS50002">
    <property type="entry name" value="SH3"/>
    <property type="match status" value="1"/>
</dbReference>
<gene>
    <name evidence="4" type="ORF">KP79_PYT25564</name>
</gene>
<dbReference type="OrthoDB" id="3175255at2759"/>
<dbReference type="Gene3D" id="2.30.30.40">
    <property type="entry name" value="SH3 Domains"/>
    <property type="match status" value="1"/>
</dbReference>
<evidence type="ECO:0000313" key="4">
    <source>
        <dbReference type="EMBL" id="OWF52015.1"/>
    </source>
</evidence>
<proteinExistence type="predicted"/>
<evidence type="ECO:0000256" key="1">
    <source>
        <dbReference type="ARBA" id="ARBA00022443"/>
    </source>
</evidence>
<name>A0A210QTG9_MIZYE</name>
<dbReference type="Proteomes" id="UP000242188">
    <property type="component" value="Unassembled WGS sequence"/>
</dbReference>
<keyword evidence="1 2" id="KW-0728">SH3 domain</keyword>
<dbReference type="SMART" id="SM00326">
    <property type="entry name" value="SH3"/>
    <property type="match status" value="1"/>
</dbReference>
<accession>A0A210QTG9</accession>
<dbReference type="SUPFAM" id="SSF50044">
    <property type="entry name" value="SH3-domain"/>
    <property type="match status" value="1"/>
</dbReference>
<organism evidence="4 5">
    <name type="scientific">Mizuhopecten yessoensis</name>
    <name type="common">Japanese scallop</name>
    <name type="synonym">Patinopecten yessoensis</name>
    <dbReference type="NCBI Taxonomy" id="6573"/>
    <lineage>
        <taxon>Eukaryota</taxon>
        <taxon>Metazoa</taxon>
        <taxon>Spiralia</taxon>
        <taxon>Lophotrochozoa</taxon>
        <taxon>Mollusca</taxon>
        <taxon>Bivalvia</taxon>
        <taxon>Autobranchia</taxon>
        <taxon>Pteriomorphia</taxon>
        <taxon>Pectinida</taxon>
        <taxon>Pectinoidea</taxon>
        <taxon>Pectinidae</taxon>
        <taxon>Mizuhopecten</taxon>
    </lineage>
</organism>
<reference evidence="4 5" key="1">
    <citation type="journal article" date="2017" name="Nat. Ecol. Evol.">
        <title>Scallop genome provides insights into evolution of bilaterian karyotype and development.</title>
        <authorList>
            <person name="Wang S."/>
            <person name="Zhang J."/>
            <person name="Jiao W."/>
            <person name="Li J."/>
            <person name="Xun X."/>
            <person name="Sun Y."/>
            <person name="Guo X."/>
            <person name="Huan P."/>
            <person name="Dong B."/>
            <person name="Zhang L."/>
            <person name="Hu X."/>
            <person name="Sun X."/>
            <person name="Wang J."/>
            <person name="Zhao C."/>
            <person name="Wang Y."/>
            <person name="Wang D."/>
            <person name="Huang X."/>
            <person name="Wang R."/>
            <person name="Lv J."/>
            <person name="Li Y."/>
            <person name="Zhang Z."/>
            <person name="Liu B."/>
            <person name="Lu W."/>
            <person name="Hui Y."/>
            <person name="Liang J."/>
            <person name="Zhou Z."/>
            <person name="Hou R."/>
            <person name="Li X."/>
            <person name="Liu Y."/>
            <person name="Li H."/>
            <person name="Ning X."/>
            <person name="Lin Y."/>
            <person name="Zhao L."/>
            <person name="Xing Q."/>
            <person name="Dou J."/>
            <person name="Li Y."/>
            <person name="Mao J."/>
            <person name="Guo H."/>
            <person name="Dou H."/>
            <person name="Li T."/>
            <person name="Mu C."/>
            <person name="Jiang W."/>
            <person name="Fu Q."/>
            <person name="Fu X."/>
            <person name="Miao Y."/>
            <person name="Liu J."/>
            <person name="Yu Q."/>
            <person name="Li R."/>
            <person name="Liao H."/>
            <person name="Li X."/>
            <person name="Kong Y."/>
            <person name="Jiang Z."/>
            <person name="Chourrout D."/>
            <person name="Li R."/>
            <person name="Bao Z."/>
        </authorList>
    </citation>
    <scope>NUCLEOTIDE SEQUENCE [LARGE SCALE GENOMIC DNA]</scope>
    <source>
        <strain evidence="4 5">PY_sf001</strain>
    </source>
</reference>
<dbReference type="AlphaFoldDB" id="A0A210QTG9"/>
<comment type="caution">
    <text evidence="4">The sequence shown here is derived from an EMBL/GenBank/DDBJ whole genome shotgun (WGS) entry which is preliminary data.</text>
</comment>
<evidence type="ECO:0000256" key="2">
    <source>
        <dbReference type="PROSITE-ProRule" id="PRU00192"/>
    </source>
</evidence>
<dbReference type="EMBL" id="NEDP02001999">
    <property type="protein sequence ID" value="OWF52015.1"/>
    <property type="molecule type" value="Genomic_DNA"/>
</dbReference>
<evidence type="ECO:0000259" key="3">
    <source>
        <dbReference type="PROSITE" id="PS50002"/>
    </source>
</evidence>
<keyword evidence="5" id="KW-1185">Reference proteome</keyword>